<name>A0ABD2ZTT7_9GENT</name>
<keyword evidence="3" id="KW-1185">Reference proteome</keyword>
<dbReference type="EMBL" id="JBJUIK010000007">
    <property type="protein sequence ID" value="KAL3522831.1"/>
    <property type="molecule type" value="Genomic_DNA"/>
</dbReference>
<accession>A0ABD2ZTT7</accession>
<protein>
    <submittedName>
        <fullName evidence="2">Uncharacterized protein</fullName>
    </submittedName>
</protein>
<gene>
    <name evidence="2" type="ORF">ACH5RR_015665</name>
</gene>
<organism evidence="2 3">
    <name type="scientific">Cinchona calisaya</name>
    <dbReference type="NCBI Taxonomy" id="153742"/>
    <lineage>
        <taxon>Eukaryota</taxon>
        <taxon>Viridiplantae</taxon>
        <taxon>Streptophyta</taxon>
        <taxon>Embryophyta</taxon>
        <taxon>Tracheophyta</taxon>
        <taxon>Spermatophyta</taxon>
        <taxon>Magnoliopsida</taxon>
        <taxon>eudicotyledons</taxon>
        <taxon>Gunneridae</taxon>
        <taxon>Pentapetalae</taxon>
        <taxon>asterids</taxon>
        <taxon>lamiids</taxon>
        <taxon>Gentianales</taxon>
        <taxon>Rubiaceae</taxon>
        <taxon>Cinchonoideae</taxon>
        <taxon>Cinchoneae</taxon>
        <taxon>Cinchona</taxon>
    </lineage>
</organism>
<dbReference type="AlphaFoldDB" id="A0ABD2ZTT7"/>
<dbReference type="Proteomes" id="UP001630127">
    <property type="component" value="Unassembled WGS sequence"/>
</dbReference>
<feature type="signal peptide" evidence="1">
    <location>
        <begin position="1"/>
        <end position="35"/>
    </location>
</feature>
<keyword evidence="1" id="KW-0732">Signal</keyword>
<sequence>MGLLQLLRKGQMLIIPVPWLLELLVTMIPSTDVSVEDSGRDSQSLVAATPYPPSVTTIQRENMAATLHHGSAMPKRGVVEQDLKVAAAASYICATGTAQEVEIAAPIDQELGAPRVKREEAVGAAIANATTEVDPTAANEDIAAARQGKKDATATCTSTNPAAFSFLPRATVSASENKNHVAPIGVEDRHFITTYMEKEDAAAAAFMKKENAAAAAFMKKENAAAAAFMKKENAAATAIMDKENAAVAALKMKDQNTEIVPDDEPTLDGVREEENAAVVAAKVLNTAAKNTTTVTNAPIYGLLQKGFALDASKTISNLTTHDNIIASPLDSDVDGGTVGPPKYILALPSKVKVIGKVGKLTSISCMMARGKVNMQATKNALDNYSMDVDDDLMNPNSSHDAPIIETLVIPTMMGLIEVIVNLTIMLK</sequence>
<evidence type="ECO:0000256" key="1">
    <source>
        <dbReference type="SAM" id="SignalP"/>
    </source>
</evidence>
<proteinExistence type="predicted"/>
<evidence type="ECO:0000313" key="2">
    <source>
        <dbReference type="EMBL" id="KAL3522831.1"/>
    </source>
</evidence>
<reference evidence="2 3" key="1">
    <citation type="submission" date="2024-11" db="EMBL/GenBank/DDBJ databases">
        <title>A near-complete genome assembly of Cinchona calisaya.</title>
        <authorList>
            <person name="Lian D.C."/>
            <person name="Zhao X.W."/>
            <person name="Wei L."/>
        </authorList>
    </citation>
    <scope>NUCLEOTIDE SEQUENCE [LARGE SCALE GENOMIC DNA]</scope>
    <source>
        <tissue evidence="2">Nenye</tissue>
    </source>
</reference>
<feature type="chain" id="PRO_5044807148" evidence="1">
    <location>
        <begin position="36"/>
        <end position="427"/>
    </location>
</feature>
<evidence type="ECO:0000313" key="3">
    <source>
        <dbReference type="Proteomes" id="UP001630127"/>
    </source>
</evidence>
<comment type="caution">
    <text evidence="2">The sequence shown here is derived from an EMBL/GenBank/DDBJ whole genome shotgun (WGS) entry which is preliminary data.</text>
</comment>